<dbReference type="HOGENOM" id="CLU_1068298_0_0_11"/>
<keyword evidence="3" id="KW-1185">Reference proteome</keyword>
<evidence type="ECO:0000256" key="1">
    <source>
        <dbReference type="SAM" id="Phobius"/>
    </source>
</evidence>
<accession>F4H4H3</accession>
<keyword evidence="1" id="KW-1133">Transmembrane helix</keyword>
<name>F4H4H3_CELFA</name>
<reference evidence="2 3" key="1">
    <citation type="submission" date="2011-04" db="EMBL/GenBank/DDBJ databases">
        <title>Complete sequence of Cellulomonas fimi ATCC 484.</title>
        <authorList>
            <consortium name="US DOE Joint Genome Institute"/>
            <person name="Lucas S."/>
            <person name="Han J."/>
            <person name="Lapidus A."/>
            <person name="Cheng J.-F."/>
            <person name="Goodwin L."/>
            <person name="Pitluck S."/>
            <person name="Peters L."/>
            <person name="Chertkov O."/>
            <person name="Detter J.C."/>
            <person name="Han C."/>
            <person name="Tapia R."/>
            <person name="Land M."/>
            <person name="Hauser L."/>
            <person name="Kyrpides N."/>
            <person name="Ivanova N."/>
            <person name="Ovchinnikova G."/>
            <person name="Pagani I."/>
            <person name="Mead D."/>
            <person name="Brumm P."/>
            <person name="Woyke T."/>
        </authorList>
    </citation>
    <scope>NUCLEOTIDE SEQUENCE [LARGE SCALE GENOMIC DNA]</scope>
    <source>
        <strain evidence="3">ATCC 484 / DSM 20113 / JCM 1341 / NBRC 15513 / NCIMB 8980 / NCTC 7547</strain>
    </source>
</reference>
<organism evidence="2 3">
    <name type="scientific">Cellulomonas fimi (strain ATCC 484 / DSM 20113 / JCM 1341 / CCUG 24087 / LMG 16345 / NBRC 15513 / NCIMB 8980 / NCTC 7547 / NRS-133)</name>
    <dbReference type="NCBI Taxonomy" id="590998"/>
    <lineage>
        <taxon>Bacteria</taxon>
        <taxon>Bacillati</taxon>
        <taxon>Actinomycetota</taxon>
        <taxon>Actinomycetes</taxon>
        <taxon>Micrococcales</taxon>
        <taxon>Cellulomonadaceae</taxon>
        <taxon>Cellulomonas</taxon>
    </lineage>
</organism>
<sequence length="260" mass="27208">MTRPDAYDVLDALAPAATRAEDLSAARALLDTRIADEAGTDVDVDRRRPTWRWLALPAAAAAAVAMAVTVVPGIGATVAFASWTASPEPVTQIDTAQSAAQCRRLIAGSREGATLDVQNARTVLVERRGDWTYALLSSEVPGRSIGSVHECLMPDSAELGGGSGGTATAGRVVQVRATEAEWSGGLGHEGWRSAYGHVGADVDRVTLTRADGVVIETTVSDGYFAAWWPVPAEAGSGIESFTITWYLSDGSEGGHQDVTL</sequence>
<evidence type="ECO:0000313" key="2">
    <source>
        <dbReference type="EMBL" id="AEE47768.1"/>
    </source>
</evidence>
<dbReference type="KEGG" id="cfi:Celf_3661"/>
<keyword evidence="1" id="KW-0472">Membrane</keyword>
<keyword evidence="1" id="KW-0812">Transmembrane</keyword>
<gene>
    <name evidence="2" type="ordered locus">Celf_3661</name>
</gene>
<dbReference type="RefSeq" id="WP_013772791.1">
    <property type="nucleotide sequence ID" value="NC_015514.1"/>
</dbReference>
<protein>
    <submittedName>
        <fullName evidence="2">Uncharacterized protein</fullName>
    </submittedName>
</protein>
<feature type="transmembrane region" description="Helical" evidence="1">
    <location>
        <begin position="54"/>
        <end position="83"/>
    </location>
</feature>
<dbReference type="STRING" id="590998.Celf_3661"/>
<dbReference type="EMBL" id="CP002666">
    <property type="protein sequence ID" value="AEE47768.1"/>
    <property type="molecule type" value="Genomic_DNA"/>
</dbReference>
<dbReference type="eggNOG" id="ENOG5030VJG">
    <property type="taxonomic scope" value="Bacteria"/>
</dbReference>
<dbReference type="AlphaFoldDB" id="F4H4H3"/>
<proteinExistence type="predicted"/>
<evidence type="ECO:0000313" key="3">
    <source>
        <dbReference type="Proteomes" id="UP000008460"/>
    </source>
</evidence>
<dbReference type="Proteomes" id="UP000008460">
    <property type="component" value="Chromosome"/>
</dbReference>